<feature type="domain" description="Nitroreductase" evidence="9">
    <location>
        <begin position="20"/>
        <end position="178"/>
    </location>
</feature>
<dbReference type="GO" id="GO:0016491">
    <property type="term" value="F:oxidoreductase activity"/>
    <property type="evidence" value="ECO:0007669"/>
    <property type="project" value="UniProtKB-UniRule"/>
</dbReference>
<dbReference type="EC" id="1.-.-.-" evidence="7"/>
<organism evidence="10 11">
    <name type="scientific">Deinococcus cavernae</name>
    <dbReference type="NCBI Taxonomy" id="2320857"/>
    <lineage>
        <taxon>Bacteria</taxon>
        <taxon>Thermotogati</taxon>
        <taxon>Deinococcota</taxon>
        <taxon>Deinococci</taxon>
        <taxon>Deinococcales</taxon>
        <taxon>Deinococcaceae</taxon>
        <taxon>Deinococcus</taxon>
    </lineage>
</organism>
<comment type="cofactor">
    <cofactor evidence="8">
        <name>FMN</name>
        <dbReference type="ChEBI" id="CHEBI:58210"/>
    </cofactor>
    <text evidence="8">Binds 1 FMN per subunit.</text>
</comment>
<reference evidence="10 11" key="1">
    <citation type="submission" date="2018-09" db="EMBL/GenBank/DDBJ databases">
        <authorList>
            <person name="Zhu H."/>
        </authorList>
    </citation>
    <scope>NUCLEOTIDE SEQUENCE [LARGE SCALE GENOMIC DNA]</scope>
    <source>
        <strain evidence="10 11">K2S05-167</strain>
    </source>
</reference>
<evidence type="ECO:0000256" key="2">
    <source>
        <dbReference type="ARBA" id="ARBA00022630"/>
    </source>
</evidence>
<accession>A0A418V8R1</accession>
<dbReference type="PIRSF" id="PIRSF000232">
    <property type="entry name" value="YdjA"/>
    <property type="match status" value="1"/>
</dbReference>
<dbReference type="CDD" id="cd02135">
    <property type="entry name" value="YdjA-like"/>
    <property type="match status" value="1"/>
</dbReference>
<keyword evidence="4 7" id="KW-0521">NADP</keyword>
<dbReference type="InterPro" id="IPR000415">
    <property type="entry name" value="Nitroreductase-like"/>
</dbReference>
<evidence type="ECO:0000313" key="11">
    <source>
        <dbReference type="Proteomes" id="UP000286287"/>
    </source>
</evidence>
<dbReference type="InterPro" id="IPR052530">
    <property type="entry name" value="NAD(P)H_nitroreductase"/>
</dbReference>
<feature type="binding site" description="in other chain" evidence="8">
    <location>
        <begin position="150"/>
        <end position="152"/>
    </location>
    <ligand>
        <name>FMN</name>
        <dbReference type="ChEBI" id="CHEBI:58210"/>
        <note>ligand shared between dimeric partners</note>
    </ligand>
</feature>
<keyword evidence="2 7" id="KW-0285">Flavoprotein</keyword>
<comment type="similarity">
    <text evidence="1 7">Belongs to the nitroreductase family.</text>
</comment>
<dbReference type="PANTHER" id="PTHR43821:SF1">
    <property type="entry name" value="NAD(P)H NITROREDUCTASE YDJA-RELATED"/>
    <property type="match status" value="1"/>
</dbReference>
<evidence type="ECO:0000256" key="6">
    <source>
        <dbReference type="ARBA" id="ARBA00023027"/>
    </source>
</evidence>
<sequence>MRAIVQGVTAQTAPIVLDTIRQRRTIDLLKLKPDPVPQDVLEAILTAATWAPTHGKHQPWRFTVFTGEGRRQLADLFARAYAASSAKDAGSPDAQENQRMRVMRAPVWISLELHVPQPPRFPQWEEEHALAAAAQNMLLAATAFGLASKWVSGVAMISPLTAHELGAPELRGFIFLGYAAEQPKDSTRTPLEEKVVWVRD</sequence>
<keyword evidence="5 7" id="KW-0560">Oxidoreductase</keyword>
<feature type="binding site" description="in other chain" evidence="8">
    <location>
        <begin position="23"/>
        <end position="25"/>
    </location>
    <ligand>
        <name>FMN</name>
        <dbReference type="ChEBI" id="CHEBI:58210"/>
        <note>ligand shared between dimeric partners</note>
    </ligand>
</feature>
<keyword evidence="6 7" id="KW-0520">NAD</keyword>
<evidence type="ECO:0000256" key="4">
    <source>
        <dbReference type="ARBA" id="ARBA00022857"/>
    </source>
</evidence>
<evidence type="ECO:0000256" key="1">
    <source>
        <dbReference type="ARBA" id="ARBA00007118"/>
    </source>
</evidence>
<evidence type="ECO:0000256" key="5">
    <source>
        <dbReference type="ARBA" id="ARBA00023002"/>
    </source>
</evidence>
<evidence type="ECO:0000256" key="8">
    <source>
        <dbReference type="PIRSR" id="PIRSR000232-1"/>
    </source>
</evidence>
<dbReference type="AlphaFoldDB" id="A0A418V8R1"/>
<dbReference type="InterPro" id="IPR029479">
    <property type="entry name" value="Nitroreductase"/>
</dbReference>
<comment type="caution">
    <text evidence="10">The sequence shown here is derived from an EMBL/GenBank/DDBJ whole genome shotgun (WGS) entry which is preliminary data.</text>
</comment>
<protein>
    <recommendedName>
        <fullName evidence="7">Putative NAD(P)H nitroreductase</fullName>
        <ecNumber evidence="7">1.-.-.-</ecNumber>
    </recommendedName>
</protein>
<dbReference type="PANTHER" id="PTHR43821">
    <property type="entry name" value="NAD(P)H NITROREDUCTASE YDJA-RELATED"/>
    <property type="match status" value="1"/>
</dbReference>
<evidence type="ECO:0000313" key="10">
    <source>
        <dbReference type="EMBL" id="RJF72436.1"/>
    </source>
</evidence>
<dbReference type="Gene3D" id="3.40.109.10">
    <property type="entry name" value="NADH Oxidase"/>
    <property type="match status" value="1"/>
</dbReference>
<name>A0A418V8R1_9DEIO</name>
<dbReference type="InterPro" id="IPR026021">
    <property type="entry name" value="YdjA-like"/>
</dbReference>
<evidence type="ECO:0000256" key="7">
    <source>
        <dbReference type="PIRNR" id="PIRNR000232"/>
    </source>
</evidence>
<gene>
    <name evidence="10" type="ORF">D3875_13635</name>
</gene>
<dbReference type="Pfam" id="PF00881">
    <property type="entry name" value="Nitroreductase"/>
    <property type="match status" value="1"/>
</dbReference>
<dbReference type="EMBL" id="QYUJ01000014">
    <property type="protein sequence ID" value="RJF72436.1"/>
    <property type="molecule type" value="Genomic_DNA"/>
</dbReference>
<keyword evidence="11" id="KW-1185">Reference proteome</keyword>
<proteinExistence type="inferred from homology"/>
<evidence type="ECO:0000259" key="9">
    <source>
        <dbReference type="Pfam" id="PF00881"/>
    </source>
</evidence>
<keyword evidence="3 7" id="KW-0288">FMN</keyword>
<dbReference type="Proteomes" id="UP000286287">
    <property type="component" value="Unassembled WGS sequence"/>
</dbReference>
<feature type="binding site" evidence="8">
    <location>
        <position position="54"/>
    </location>
    <ligand>
        <name>FMN</name>
        <dbReference type="ChEBI" id="CHEBI:58210"/>
        <note>ligand shared between dimeric partners</note>
    </ligand>
</feature>
<evidence type="ECO:0000256" key="3">
    <source>
        <dbReference type="ARBA" id="ARBA00022643"/>
    </source>
</evidence>
<dbReference type="SUPFAM" id="SSF55469">
    <property type="entry name" value="FMN-dependent nitroreductase-like"/>
    <property type="match status" value="1"/>
</dbReference>